<keyword evidence="1 3" id="KW-0378">Hydrolase</keyword>
<dbReference type="PRINTS" id="PR00111">
    <property type="entry name" value="ABHYDROLASE"/>
</dbReference>
<dbReference type="InterPro" id="IPR050266">
    <property type="entry name" value="AB_hydrolase_sf"/>
</dbReference>
<dbReference type="Pfam" id="PF12697">
    <property type="entry name" value="Abhydrolase_6"/>
    <property type="match status" value="1"/>
</dbReference>
<accession>A0A520MDX5</accession>
<dbReference type="PANTHER" id="PTHR43798:SF31">
    <property type="entry name" value="AB HYDROLASE SUPERFAMILY PROTEIN YCLE"/>
    <property type="match status" value="1"/>
</dbReference>
<gene>
    <name evidence="3" type="ORF">EVA96_03780</name>
</gene>
<feature type="domain" description="AB hydrolase-1" evidence="2">
    <location>
        <begin position="25"/>
        <end position="282"/>
    </location>
</feature>
<evidence type="ECO:0000256" key="1">
    <source>
        <dbReference type="ARBA" id="ARBA00022801"/>
    </source>
</evidence>
<dbReference type="InterPro" id="IPR000639">
    <property type="entry name" value="Epox_hydrolase-like"/>
</dbReference>
<evidence type="ECO:0000313" key="3">
    <source>
        <dbReference type="EMBL" id="RZO19427.1"/>
    </source>
</evidence>
<evidence type="ECO:0000313" key="4">
    <source>
        <dbReference type="Proteomes" id="UP000315782"/>
    </source>
</evidence>
<dbReference type="PRINTS" id="PR00412">
    <property type="entry name" value="EPOXHYDRLASE"/>
</dbReference>
<dbReference type="PANTHER" id="PTHR43798">
    <property type="entry name" value="MONOACYLGLYCEROL LIPASE"/>
    <property type="match status" value="1"/>
</dbReference>
<dbReference type="GO" id="GO:0016787">
    <property type="term" value="F:hydrolase activity"/>
    <property type="evidence" value="ECO:0007669"/>
    <property type="project" value="UniProtKB-KW"/>
</dbReference>
<sequence>MFIELENHKAHIFNHNEYDDSKESIILIPGAGMDHRMGNLFNFLDLPNSFNILSIDLPGHGYTSGPVNADIKDYSQFCNDVISALKVQNPIVIGHSMGGLVALDLATINKNTNPILMNTSYPLMVGEILLQHAKGNLDQAAEFLTKYGVRVLPEVEIKSSGFGVMGSGFYGRSKGVIKSPYGTKTVESDPEREIKLYPLKKIFNQTHKEILSKDLQACSSYRVEIKEINNIEGIKFIFGEKDKLARFNEESELIKHVDIDTNVRILEGSGHFPYFEMPDKLALVLKDIIN</sequence>
<dbReference type="Gene3D" id="3.40.50.1820">
    <property type="entry name" value="alpha/beta hydrolase"/>
    <property type="match status" value="1"/>
</dbReference>
<organism evidence="3 4">
    <name type="scientific">SAR86 cluster bacterium</name>
    <dbReference type="NCBI Taxonomy" id="2030880"/>
    <lineage>
        <taxon>Bacteria</taxon>
        <taxon>Pseudomonadati</taxon>
        <taxon>Pseudomonadota</taxon>
        <taxon>Gammaproteobacteria</taxon>
        <taxon>SAR86 cluster</taxon>
    </lineage>
</organism>
<name>A0A520MDX5_9GAMM</name>
<reference evidence="3 4" key="1">
    <citation type="submission" date="2019-02" db="EMBL/GenBank/DDBJ databases">
        <title>Prokaryotic population dynamics and viral predation in marine succession experiment using metagenomics: the confinement effect.</title>
        <authorList>
            <person name="Haro-Moreno J.M."/>
            <person name="Rodriguez-Valera F."/>
            <person name="Lopez-Perez M."/>
        </authorList>
    </citation>
    <scope>NUCLEOTIDE SEQUENCE [LARGE SCALE GENOMIC DNA]</scope>
    <source>
        <strain evidence="3">MED-G163</strain>
    </source>
</reference>
<proteinExistence type="predicted"/>
<dbReference type="SUPFAM" id="SSF53474">
    <property type="entry name" value="alpha/beta-Hydrolases"/>
    <property type="match status" value="1"/>
</dbReference>
<dbReference type="InterPro" id="IPR000073">
    <property type="entry name" value="AB_hydrolase_1"/>
</dbReference>
<dbReference type="EMBL" id="SHBI01000037">
    <property type="protein sequence ID" value="RZO19427.1"/>
    <property type="molecule type" value="Genomic_DNA"/>
</dbReference>
<evidence type="ECO:0000259" key="2">
    <source>
        <dbReference type="Pfam" id="PF12697"/>
    </source>
</evidence>
<protein>
    <submittedName>
        <fullName evidence="3">Alpha/beta hydrolase</fullName>
    </submittedName>
</protein>
<dbReference type="AlphaFoldDB" id="A0A520MDX5"/>
<comment type="caution">
    <text evidence="3">The sequence shown here is derived from an EMBL/GenBank/DDBJ whole genome shotgun (WGS) entry which is preliminary data.</text>
</comment>
<dbReference type="Proteomes" id="UP000315782">
    <property type="component" value="Unassembled WGS sequence"/>
</dbReference>
<dbReference type="GO" id="GO:0016020">
    <property type="term" value="C:membrane"/>
    <property type="evidence" value="ECO:0007669"/>
    <property type="project" value="TreeGrafter"/>
</dbReference>
<dbReference type="InterPro" id="IPR029058">
    <property type="entry name" value="AB_hydrolase_fold"/>
</dbReference>